<sequence length="376" mass="42633">MATEITVKILDNTLGQAFLVKQEEWDLCISEIRAIMIAQEIETPSQYRFLTKNGNVISPTLETVVTFRDVVEREPFAEIKKEDTSLHSAEQRVAPQVTIISVDDSREHPTSPRTENQCPFINKFPYFAGARGTLPCMRNIFNVHTLLKLAFILTCLLFLMIFVLTLGFHLLFGIGAVGGFTGHGAWGGFPMHQHQYSASPVDQEALTALKVKLSEMEVANRFETKDLKQKLAEFEDMYLSQFRELEALKQELSAAKASQSALGKLYEGHVDNLSTRLSNVEDSMLERWQPQHTDFTSNAEAEHIINDNEVSEEKNVEEERRSRSEIINRGLGMMLDCIFAAWKALGFLDDVFVAEMHAISKMWNIYVIIIINPIRG</sequence>
<keyword evidence="1" id="KW-0812">Transmembrane</keyword>
<evidence type="ECO:0000313" key="2">
    <source>
        <dbReference type="EMBL" id="KAK3734745.1"/>
    </source>
</evidence>
<evidence type="ECO:0000256" key="1">
    <source>
        <dbReference type="SAM" id="Phobius"/>
    </source>
</evidence>
<protein>
    <submittedName>
        <fullName evidence="2">Uncharacterized protein</fullName>
    </submittedName>
</protein>
<dbReference type="EMBL" id="JAWDGP010006836">
    <property type="protein sequence ID" value="KAK3734745.1"/>
    <property type="molecule type" value="Genomic_DNA"/>
</dbReference>
<comment type="caution">
    <text evidence="2">The sequence shown here is derived from an EMBL/GenBank/DDBJ whole genome shotgun (WGS) entry which is preliminary data.</text>
</comment>
<keyword evidence="1" id="KW-1133">Transmembrane helix</keyword>
<dbReference type="Proteomes" id="UP001283361">
    <property type="component" value="Unassembled WGS sequence"/>
</dbReference>
<dbReference type="AlphaFoldDB" id="A0AAE0Y6K2"/>
<keyword evidence="1" id="KW-0472">Membrane</keyword>
<organism evidence="2 3">
    <name type="scientific">Elysia crispata</name>
    <name type="common">lettuce slug</name>
    <dbReference type="NCBI Taxonomy" id="231223"/>
    <lineage>
        <taxon>Eukaryota</taxon>
        <taxon>Metazoa</taxon>
        <taxon>Spiralia</taxon>
        <taxon>Lophotrochozoa</taxon>
        <taxon>Mollusca</taxon>
        <taxon>Gastropoda</taxon>
        <taxon>Heterobranchia</taxon>
        <taxon>Euthyneura</taxon>
        <taxon>Panpulmonata</taxon>
        <taxon>Sacoglossa</taxon>
        <taxon>Placobranchoidea</taxon>
        <taxon>Plakobranchidae</taxon>
        <taxon>Elysia</taxon>
    </lineage>
</organism>
<feature type="transmembrane region" description="Helical" evidence="1">
    <location>
        <begin position="146"/>
        <end position="164"/>
    </location>
</feature>
<keyword evidence="3" id="KW-1185">Reference proteome</keyword>
<gene>
    <name evidence="2" type="ORF">RRG08_059923</name>
</gene>
<evidence type="ECO:0000313" key="3">
    <source>
        <dbReference type="Proteomes" id="UP001283361"/>
    </source>
</evidence>
<reference evidence="2" key="1">
    <citation type="journal article" date="2023" name="G3 (Bethesda)">
        <title>A reference genome for the long-term kleptoplast-retaining sea slug Elysia crispata morphotype clarki.</title>
        <authorList>
            <person name="Eastman K.E."/>
            <person name="Pendleton A.L."/>
            <person name="Shaikh M.A."/>
            <person name="Suttiyut T."/>
            <person name="Ogas R."/>
            <person name="Tomko P."/>
            <person name="Gavelis G."/>
            <person name="Widhalm J.R."/>
            <person name="Wisecaver J.H."/>
        </authorList>
    </citation>
    <scope>NUCLEOTIDE SEQUENCE</scope>
    <source>
        <strain evidence="2">ECLA1</strain>
    </source>
</reference>
<name>A0AAE0Y6K2_9GAST</name>
<proteinExistence type="predicted"/>
<accession>A0AAE0Y6K2</accession>